<proteinExistence type="predicted"/>
<sequence length="56" mass="6176">MAAPLVRDRELGGAVLVEQVRSADLDQRAVRGGLDPDRDRGGRGELTRRLHRAGQR</sequence>
<dbReference type="Proteomes" id="UP000549695">
    <property type="component" value="Unassembled WGS sequence"/>
</dbReference>
<accession>A0A852WBQ2</accession>
<dbReference type="AlphaFoldDB" id="A0A852WBQ2"/>
<dbReference type="RefSeq" id="WP_246352717.1">
    <property type="nucleotide sequence ID" value="NZ_BAAAJZ010000006.1"/>
</dbReference>
<feature type="region of interest" description="Disordered" evidence="1">
    <location>
        <begin position="30"/>
        <end position="56"/>
    </location>
</feature>
<evidence type="ECO:0000313" key="2">
    <source>
        <dbReference type="EMBL" id="NYG04154.1"/>
    </source>
</evidence>
<feature type="compositionally biased region" description="Basic and acidic residues" evidence="1">
    <location>
        <begin position="30"/>
        <end position="48"/>
    </location>
</feature>
<evidence type="ECO:0000313" key="3">
    <source>
        <dbReference type="Proteomes" id="UP000549695"/>
    </source>
</evidence>
<gene>
    <name evidence="2" type="ORF">HDA37_004439</name>
</gene>
<dbReference type="GeneID" id="98055502"/>
<comment type="caution">
    <text evidence="2">The sequence shown here is derived from an EMBL/GenBank/DDBJ whole genome shotgun (WGS) entry which is preliminary data.</text>
</comment>
<dbReference type="EMBL" id="JACCCZ010000001">
    <property type="protein sequence ID" value="NYG04154.1"/>
    <property type="molecule type" value="Genomic_DNA"/>
</dbReference>
<organism evidence="2 3">
    <name type="scientific">Pseudonocardia alni</name>
    <name type="common">Amycolata alni</name>
    <dbReference type="NCBI Taxonomy" id="33907"/>
    <lineage>
        <taxon>Bacteria</taxon>
        <taxon>Bacillati</taxon>
        <taxon>Actinomycetota</taxon>
        <taxon>Actinomycetes</taxon>
        <taxon>Pseudonocardiales</taxon>
        <taxon>Pseudonocardiaceae</taxon>
        <taxon>Pseudonocardia</taxon>
    </lineage>
</organism>
<name>A0A852WBQ2_PSEA5</name>
<keyword evidence="3" id="KW-1185">Reference proteome</keyword>
<protein>
    <submittedName>
        <fullName evidence="2">Uncharacterized protein</fullName>
    </submittedName>
</protein>
<reference evidence="2 3" key="1">
    <citation type="submission" date="2020-07" db="EMBL/GenBank/DDBJ databases">
        <title>Sequencing the genomes of 1000 actinobacteria strains.</title>
        <authorList>
            <person name="Klenk H.-P."/>
        </authorList>
    </citation>
    <scope>NUCLEOTIDE SEQUENCE [LARGE SCALE GENOMIC DNA]</scope>
    <source>
        <strain evidence="2 3">DSM 44749</strain>
    </source>
</reference>
<evidence type="ECO:0000256" key="1">
    <source>
        <dbReference type="SAM" id="MobiDB-lite"/>
    </source>
</evidence>